<dbReference type="Pfam" id="PF05361">
    <property type="entry name" value="PP1_inhibitor"/>
    <property type="match status" value="1"/>
</dbReference>
<dbReference type="PANTHER" id="PTHR16188">
    <property type="entry name" value="PROTEIN PHOSPHATASE 1 INHIBITOR POTENTIATED BY PROTEIN KINASE C"/>
    <property type="match status" value="1"/>
</dbReference>
<accession>A0A8J6FCH6</accession>
<dbReference type="SUPFAM" id="SSF81790">
    <property type="entry name" value="Myosin phosphatase inhibitor 17kDa protein, CPI-17"/>
    <property type="match status" value="1"/>
</dbReference>
<keyword evidence="2" id="KW-0597">Phosphoprotein</keyword>
<evidence type="ECO:0000256" key="5">
    <source>
        <dbReference type="SAM" id="MobiDB-lite"/>
    </source>
</evidence>
<gene>
    <name evidence="6" type="ORF">GDO78_009818</name>
</gene>
<evidence type="ECO:0000256" key="1">
    <source>
        <dbReference type="ARBA" id="ARBA00005483"/>
    </source>
</evidence>
<evidence type="ECO:0000313" key="6">
    <source>
        <dbReference type="EMBL" id="KAG9484109.1"/>
    </source>
</evidence>
<dbReference type="Gene3D" id="1.10.150.220">
    <property type="entry name" value="CPI-17"/>
    <property type="match status" value="1"/>
</dbReference>
<feature type="region of interest" description="Disordered" evidence="5">
    <location>
        <begin position="1"/>
        <end position="56"/>
    </location>
</feature>
<dbReference type="GO" id="GO:0004865">
    <property type="term" value="F:protein serine/threonine phosphatase inhibitor activity"/>
    <property type="evidence" value="ECO:0007669"/>
    <property type="project" value="TreeGrafter"/>
</dbReference>
<sequence length="148" mass="16811">MSAVSGTEPSPAAAAGGRVFFQTPLAAPGAREDSPQVSAQQHKQQQQRRQQQGKVTVKYDRKELRKRLVLEEWIVEQLSELYGCEEEEMPEVEIDIDDLLDAASEEERVVKLQESLVDCYKPTEDFINQLLSRIQGMRKLSPPQKKDI</sequence>
<evidence type="ECO:0000256" key="2">
    <source>
        <dbReference type="ARBA" id="ARBA00022553"/>
    </source>
</evidence>
<name>A0A8J6FCH6_ELECQ</name>
<dbReference type="FunFam" id="1.10.150.220:FF:000001">
    <property type="entry name" value="Phosphatase 1, regulatory (Inhibitor) subunit 14C"/>
    <property type="match status" value="1"/>
</dbReference>
<dbReference type="PANTHER" id="PTHR16188:SF6">
    <property type="entry name" value="PROTEIN PHOSPHATASE 1 REGULATORY SUBUNIT 14C"/>
    <property type="match status" value="1"/>
</dbReference>
<evidence type="ECO:0000256" key="4">
    <source>
        <dbReference type="ARBA" id="ARBA00023272"/>
    </source>
</evidence>
<organism evidence="6 7">
    <name type="scientific">Eleutherodactylus coqui</name>
    <name type="common">Puerto Rican coqui</name>
    <dbReference type="NCBI Taxonomy" id="57060"/>
    <lineage>
        <taxon>Eukaryota</taxon>
        <taxon>Metazoa</taxon>
        <taxon>Chordata</taxon>
        <taxon>Craniata</taxon>
        <taxon>Vertebrata</taxon>
        <taxon>Euteleostomi</taxon>
        <taxon>Amphibia</taxon>
        <taxon>Batrachia</taxon>
        <taxon>Anura</taxon>
        <taxon>Neobatrachia</taxon>
        <taxon>Hyloidea</taxon>
        <taxon>Eleutherodactylidae</taxon>
        <taxon>Eleutherodactylinae</taxon>
        <taxon>Eleutherodactylus</taxon>
        <taxon>Eleutherodactylus</taxon>
    </lineage>
</organism>
<dbReference type="InterPro" id="IPR036658">
    <property type="entry name" value="CPI-17_sf"/>
</dbReference>
<evidence type="ECO:0000256" key="3">
    <source>
        <dbReference type="ARBA" id="ARBA00022990"/>
    </source>
</evidence>
<proteinExistence type="inferred from homology"/>
<dbReference type="EMBL" id="WNTK01000005">
    <property type="protein sequence ID" value="KAG9484109.1"/>
    <property type="molecule type" value="Genomic_DNA"/>
</dbReference>
<comment type="caution">
    <text evidence="6">The sequence shown here is derived from an EMBL/GenBank/DDBJ whole genome shotgun (WGS) entry which is preliminary data.</text>
</comment>
<dbReference type="InterPro" id="IPR008025">
    <property type="entry name" value="CPI-17"/>
</dbReference>
<protein>
    <recommendedName>
        <fullName evidence="8">Protein phosphatase 1 regulatory subunit 14C</fullName>
    </recommendedName>
</protein>
<feature type="compositionally biased region" description="Low complexity" evidence="5">
    <location>
        <begin position="40"/>
        <end position="52"/>
    </location>
</feature>
<comment type="similarity">
    <text evidence="1">Belongs to the PP1 inhibitor family.</text>
</comment>
<keyword evidence="4" id="KW-0650">Protein phosphatase inhibitor</keyword>
<dbReference type="OrthoDB" id="8193882at2759"/>
<dbReference type="GO" id="GO:0005737">
    <property type="term" value="C:cytoplasm"/>
    <property type="evidence" value="ECO:0007669"/>
    <property type="project" value="InterPro"/>
</dbReference>
<keyword evidence="3" id="KW-0007">Acetylation</keyword>
<keyword evidence="7" id="KW-1185">Reference proteome</keyword>
<dbReference type="Proteomes" id="UP000770717">
    <property type="component" value="Unassembled WGS sequence"/>
</dbReference>
<dbReference type="AlphaFoldDB" id="A0A8J6FCH6"/>
<evidence type="ECO:0008006" key="8">
    <source>
        <dbReference type="Google" id="ProtNLM"/>
    </source>
</evidence>
<reference evidence="6" key="1">
    <citation type="thesis" date="2020" institute="ProQuest LLC" country="789 East Eisenhower Parkway, Ann Arbor, MI, USA">
        <title>Comparative Genomics and Chromosome Evolution.</title>
        <authorList>
            <person name="Mudd A.B."/>
        </authorList>
    </citation>
    <scope>NUCLEOTIDE SEQUENCE</scope>
    <source>
        <strain evidence="6">HN-11 Male</strain>
        <tissue evidence="6">Kidney and liver</tissue>
    </source>
</reference>
<evidence type="ECO:0000313" key="7">
    <source>
        <dbReference type="Proteomes" id="UP000770717"/>
    </source>
</evidence>